<feature type="compositionally biased region" description="Low complexity" evidence="3">
    <location>
        <begin position="1080"/>
        <end position="1093"/>
    </location>
</feature>
<gene>
    <name evidence="6" type="ORF">PGLA1383_LOCUS20591</name>
</gene>
<feature type="compositionally biased region" description="Acidic residues" evidence="3">
    <location>
        <begin position="1558"/>
        <end position="1569"/>
    </location>
</feature>
<feature type="compositionally biased region" description="Polar residues" evidence="3">
    <location>
        <begin position="98"/>
        <end position="124"/>
    </location>
</feature>
<feature type="region of interest" description="Disordered" evidence="3">
    <location>
        <begin position="93"/>
        <end position="130"/>
    </location>
</feature>
<feature type="region of interest" description="Disordered" evidence="3">
    <location>
        <begin position="424"/>
        <end position="443"/>
    </location>
</feature>
<feature type="chain" id="PRO_5032844623" description="CHAT domain-containing protein" evidence="4">
    <location>
        <begin position="33"/>
        <end position="1594"/>
    </location>
</feature>
<feature type="region of interest" description="Disordered" evidence="3">
    <location>
        <begin position="1073"/>
        <end position="1124"/>
    </location>
</feature>
<feature type="non-terminal residue" evidence="6">
    <location>
        <position position="1594"/>
    </location>
</feature>
<keyword evidence="1" id="KW-0433">Leucine-rich repeat</keyword>
<organism evidence="6 7">
    <name type="scientific">Polarella glacialis</name>
    <name type="common">Dinoflagellate</name>
    <dbReference type="NCBI Taxonomy" id="89957"/>
    <lineage>
        <taxon>Eukaryota</taxon>
        <taxon>Sar</taxon>
        <taxon>Alveolata</taxon>
        <taxon>Dinophyceae</taxon>
        <taxon>Suessiales</taxon>
        <taxon>Suessiaceae</taxon>
        <taxon>Polarella</taxon>
    </lineage>
</organism>
<accession>A0A813EUK3</accession>
<evidence type="ECO:0000256" key="1">
    <source>
        <dbReference type="ARBA" id="ARBA00022614"/>
    </source>
</evidence>
<evidence type="ECO:0000313" key="6">
    <source>
        <dbReference type="EMBL" id="CAE8602345.1"/>
    </source>
</evidence>
<feature type="region of interest" description="Disordered" evidence="3">
    <location>
        <begin position="1546"/>
        <end position="1594"/>
    </location>
</feature>
<dbReference type="GO" id="GO:0005737">
    <property type="term" value="C:cytoplasm"/>
    <property type="evidence" value="ECO:0007669"/>
    <property type="project" value="TreeGrafter"/>
</dbReference>
<keyword evidence="4" id="KW-0732">Signal</keyword>
<feature type="region of interest" description="Disordered" evidence="3">
    <location>
        <begin position="1511"/>
        <end position="1532"/>
    </location>
</feature>
<dbReference type="InterPro" id="IPR032675">
    <property type="entry name" value="LRR_dom_sf"/>
</dbReference>
<feature type="region of interest" description="Disordered" evidence="3">
    <location>
        <begin position="461"/>
        <end position="484"/>
    </location>
</feature>
<feature type="compositionally biased region" description="Low complexity" evidence="3">
    <location>
        <begin position="819"/>
        <end position="829"/>
    </location>
</feature>
<dbReference type="SUPFAM" id="SSF52075">
    <property type="entry name" value="Outer arm dynein light chain 1"/>
    <property type="match status" value="1"/>
</dbReference>
<dbReference type="InterPro" id="IPR003591">
    <property type="entry name" value="Leu-rich_rpt_typical-subtyp"/>
</dbReference>
<evidence type="ECO:0000256" key="2">
    <source>
        <dbReference type="ARBA" id="ARBA00022737"/>
    </source>
</evidence>
<feature type="compositionally biased region" description="Basic and acidic residues" evidence="3">
    <location>
        <begin position="363"/>
        <end position="374"/>
    </location>
</feature>
<dbReference type="Gene3D" id="3.80.10.10">
    <property type="entry name" value="Ribonuclease Inhibitor"/>
    <property type="match status" value="2"/>
</dbReference>
<reference evidence="6" key="1">
    <citation type="submission" date="2021-02" db="EMBL/GenBank/DDBJ databases">
        <authorList>
            <person name="Dougan E. K."/>
            <person name="Rhodes N."/>
            <person name="Thang M."/>
            <person name="Chan C."/>
        </authorList>
    </citation>
    <scope>NUCLEOTIDE SEQUENCE</scope>
</reference>
<dbReference type="Pfam" id="PF12770">
    <property type="entry name" value="CHAT"/>
    <property type="match status" value="1"/>
</dbReference>
<dbReference type="EMBL" id="CAJNNV010014183">
    <property type="protein sequence ID" value="CAE8602345.1"/>
    <property type="molecule type" value="Genomic_DNA"/>
</dbReference>
<dbReference type="Pfam" id="PF12799">
    <property type="entry name" value="LRR_4"/>
    <property type="match status" value="1"/>
</dbReference>
<feature type="region of interest" description="Disordered" evidence="3">
    <location>
        <begin position="355"/>
        <end position="408"/>
    </location>
</feature>
<dbReference type="Proteomes" id="UP000654075">
    <property type="component" value="Unassembled WGS sequence"/>
</dbReference>
<dbReference type="InterPro" id="IPR024983">
    <property type="entry name" value="CHAT_dom"/>
</dbReference>
<feature type="region of interest" description="Disordered" evidence="3">
    <location>
        <begin position="816"/>
        <end position="853"/>
    </location>
</feature>
<feature type="compositionally biased region" description="Low complexity" evidence="3">
    <location>
        <begin position="398"/>
        <end position="408"/>
    </location>
</feature>
<protein>
    <recommendedName>
        <fullName evidence="5">CHAT domain-containing protein</fullName>
    </recommendedName>
</protein>
<dbReference type="PANTHER" id="PTHR15454">
    <property type="entry name" value="NISCHARIN RELATED"/>
    <property type="match status" value="1"/>
</dbReference>
<dbReference type="InterPro" id="IPR025875">
    <property type="entry name" value="Leu-rich_rpt_4"/>
</dbReference>
<evidence type="ECO:0000256" key="4">
    <source>
        <dbReference type="SAM" id="SignalP"/>
    </source>
</evidence>
<dbReference type="OrthoDB" id="277458at2759"/>
<feature type="region of interest" description="Disordered" evidence="3">
    <location>
        <begin position="212"/>
        <end position="233"/>
    </location>
</feature>
<evidence type="ECO:0000259" key="5">
    <source>
        <dbReference type="Pfam" id="PF12770"/>
    </source>
</evidence>
<evidence type="ECO:0000313" key="7">
    <source>
        <dbReference type="Proteomes" id="UP000654075"/>
    </source>
</evidence>
<comment type="caution">
    <text evidence="6">The sequence shown here is derived from an EMBL/GenBank/DDBJ whole genome shotgun (WGS) entry which is preliminary data.</text>
</comment>
<dbReference type="SMART" id="SM00369">
    <property type="entry name" value="LRR_TYP"/>
    <property type="match status" value="3"/>
</dbReference>
<keyword evidence="7" id="KW-1185">Reference proteome</keyword>
<feature type="compositionally biased region" description="Basic and acidic residues" evidence="3">
    <location>
        <begin position="1523"/>
        <end position="1532"/>
    </location>
</feature>
<evidence type="ECO:0000256" key="3">
    <source>
        <dbReference type="SAM" id="MobiDB-lite"/>
    </source>
</evidence>
<feature type="region of interest" description="Disordered" evidence="3">
    <location>
        <begin position="1151"/>
        <end position="1175"/>
    </location>
</feature>
<keyword evidence="2" id="KW-0677">Repeat</keyword>
<sequence length="1594" mass="169411">MLGFSGRASGRTSAQVAVLVALAAVAATGTSGDVATSSEYASAERTPWSPGKGLEELFPEYFAHAGFLSSSSPRIRITNAAIHRPCRPSPACSALVDGSSNSTGRTTKATQRSRGVPSSPNGTQLEAGDAESTVEAFASSAANSRAASPFFVFLEPGTFVSQIIIFCSPVGGTDGTGGLRRLVVMTWETPSDQAEGGKPETWIWDHLEPPTTELQERSEPAHAQMRGGSSEHHGHSIKSFRIIVRVQRRRIGVVSVHWDGATDTSRGAAALQITEVAALVVPALATEDSQETELPLFTDSAATKAPAGLADMFFAEPLQDLDAEASKSPMHDHEAHKPQDKHVHELRPKQYHQWLKQWQKQQNRSEHQKRRLEPKLVPPSSTAGSRSHSRAFVPLLGTSPPSTTTSTFQEFPTFTPSVVPHFRNASNSSAGMPRMASGSEGAEGEEEETLLKFAAAAVASAVDGRPGDQERATGGQRWESQAEAGGAALASRDRFFHQPERDRLPDMQASRLPLVTTLAPDPRPKETKETWTRPLLTDYSVRKSGRFGDLRGHLRSFTGISASTSASSALMAASVYVAGVPLFAWLGLLAAAAMCLPRLCRHKQCAACDGSMGSICSTLGFNFSFFGPHRSRGFAYSYDRLPEAEAEAPLAPGGGVHSQPDTTSAWWHDASSSGVSGNAVAPAADASRPARLFNIGSPESSRASSPVPLLRSRSCETEPEGELDPCGYDQLVPCPASNVLAVPPVVIGRPEDRPAAAPASASRGRVMLLYASPLCYRDVRGMMPLPQIPFELEWDVLVQAYDEAAACLREEGFAPPPASARSSSSALARIGRRGGREAALPAPPPPPRPGAVLSAQPLTAGSLQRALAPARELGPASVLHLSAHGVQDCLVMEDGRGTAHFFSCEMLRDALQLRGSGSAQEASASTGTGGLRLVILNACSLRAAGLQLAQGGIPHVICSSADLRDSASHVFLCALYGALFQGSTVARAFNAGLVALRSHAEQSSQLAARHYCLLPEGEPHDEVLFPPEWQQPAPAAPSPPQLRLGMASVGWGSADCRSAFAAPLPTSAFGCGGGGGGGDSPRSSSSSSCGAESWELALPRSSPETSGAEGVRSLECSSSDSEGALIGTDERRALSARERLVLFRSRAASVGGMPASAPSEGQLGRLPEGPPKAQSAPLGLATNAALCYTTCFAFQNIMSAAMNRPPPAPADLEEVYRPRQPYLMHGRALRDACAPFEDPALTGQVSQEAHSKGIARDFLGDDLLGLGDEEEEVTEVEVDLDIGVEGFAETFRDLVEEPSPERAEEQYPADYLDLTGPGEDPPDWGHQEEDAEDDEVLALGDRISQLDGLQSLRGLKTLIAARNRISRLGGALSPKKNKLLETLVLSHNRIAECSLSGFENLRKLSLAHNQLHSFPELKQLPALAELRLNGNRLTLVSRAVSSLPKLSTLDIGNNLIKEVKDLEPLRGLLWMKNLNLLGNPVAGEVGADLTKDVKALLATLPRLEILNNRRQVGEAQKKKKKKTAETQEKEKKKVLEVPAVPVAVHGRSFQGKSIQFENSDDDDEVEDEPTPVAARSSSDPSIAAARGRGRGGGR</sequence>
<name>A0A813EUK3_POLGL</name>
<feature type="domain" description="CHAT" evidence="5">
    <location>
        <begin position="778"/>
        <end position="998"/>
    </location>
</feature>
<proteinExistence type="predicted"/>
<dbReference type="PROSITE" id="PS51450">
    <property type="entry name" value="LRR"/>
    <property type="match status" value="2"/>
</dbReference>
<feature type="signal peptide" evidence="4">
    <location>
        <begin position="1"/>
        <end position="32"/>
    </location>
</feature>
<dbReference type="SMART" id="SM00365">
    <property type="entry name" value="LRR_SD22"/>
    <property type="match status" value="3"/>
</dbReference>
<dbReference type="InterPro" id="IPR001611">
    <property type="entry name" value="Leu-rich_rpt"/>
</dbReference>